<feature type="domain" description="Enoyl reductase (ER)" evidence="1">
    <location>
        <begin position="10"/>
        <end position="300"/>
    </location>
</feature>
<dbReference type="InterPro" id="IPR036291">
    <property type="entry name" value="NAD(P)-bd_dom_sf"/>
</dbReference>
<dbReference type="Gene3D" id="3.40.50.720">
    <property type="entry name" value="NAD(P)-binding Rossmann-like Domain"/>
    <property type="match status" value="1"/>
</dbReference>
<accession>A0A8J4H3V2</accession>
<sequence length="303" mass="33027">MNAVLCTQYGPPEVLKLQKVRKPEPRDNEVLIRIRATTVTAGDIRIRAFRSPALMWLPMRLVLGITKPRKPILGVELSGEIEAIGSKVTRFKAGDQVFAMTGMKFGAHAEYLALPEKGLIAIKPEQVSFETAASVLYGGTTALHFLRKGNIRSGQKVMVYGASGTVGTLTVQLAKYFGAEVTGVCSTGNLEMVKALGADKVIDYTKENFTETGERYDMIFDAVGKTTKAHCEKALAAGGAFVTVGGMEVARELMEDVLLLQKLLAEGKIKSVIDRTYTLEQMVEAHRYVENGRKKGSVVIQVL</sequence>
<dbReference type="SUPFAM" id="SSF51735">
    <property type="entry name" value="NAD(P)-binding Rossmann-fold domains"/>
    <property type="match status" value="1"/>
</dbReference>
<dbReference type="Pfam" id="PF13602">
    <property type="entry name" value="ADH_zinc_N_2"/>
    <property type="match status" value="1"/>
</dbReference>
<reference evidence="2" key="1">
    <citation type="submission" date="2021-04" db="EMBL/GenBank/DDBJ databases">
        <title>Draft genome sequence of Xylanibacillus composti strain K13.</title>
        <authorList>
            <person name="Uke A."/>
            <person name="Chhe C."/>
            <person name="Baramee S."/>
            <person name="Kosugi A."/>
        </authorList>
    </citation>
    <scope>NUCLEOTIDE SEQUENCE</scope>
    <source>
        <strain evidence="2">K13</strain>
    </source>
</reference>
<proteinExistence type="predicted"/>
<dbReference type="Pfam" id="PF00107">
    <property type="entry name" value="ADH_zinc_N"/>
    <property type="match status" value="1"/>
</dbReference>
<dbReference type="Gene3D" id="3.90.180.10">
    <property type="entry name" value="Medium-chain alcohol dehydrogenases, catalytic domain"/>
    <property type="match status" value="1"/>
</dbReference>
<protein>
    <submittedName>
        <fullName evidence="2">Alcohol dehydrogenase</fullName>
    </submittedName>
</protein>
<dbReference type="InterPro" id="IPR020843">
    <property type="entry name" value="ER"/>
</dbReference>
<evidence type="ECO:0000313" key="3">
    <source>
        <dbReference type="Proteomes" id="UP000677918"/>
    </source>
</evidence>
<dbReference type="SUPFAM" id="SSF50129">
    <property type="entry name" value="GroES-like"/>
    <property type="match status" value="1"/>
</dbReference>
<dbReference type="EMBL" id="BOVK01000023">
    <property type="protein sequence ID" value="GIQ69046.1"/>
    <property type="molecule type" value="Genomic_DNA"/>
</dbReference>
<dbReference type="InterPro" id="IPR050700">
    <property type="entry name" value="YIM1/Zinc_Alcohol_DH_Fams"/>
</dbReference>
<dbReference type="SMART" id="SM00829">
    <property type="entry name" value="PKS_ER"/>
    <property type="match status" value="1"/>
</dbReference>
<organism evidence="2 3">
    <name type="scientific">Xylanibacillus composti</name>
    <dbReference type="NCBI Taxonomy" id="1572762"/>
    <lineage>
        <taxon>Bacteria</taxon>
        <taxon>Bacillati</taxon>
        <taxon>Bacillota</taxon>
        <taxon>Bacilli</taxon>
        <taxon>Bacillales</taxon>
        <taxon>Paenibacillaceae</taxon>
        <taxon>Xylanibacillus</taxon>
    </lineage>
</organism>
<dbReference type="GO" id="GO:0016491">
    <property type="term" value="F:oxidoreductase activity"/>
    <property type="evidence" value="ECO:0007669"/>
    <property type="project" value="InterPro"/>
</dbReference>
<gene>
    <name evidence="2" type="ORF">XYCOK13_18700</name>
</gene>
<dbReference type="Pfam" id="PF08240">
    <property type="entry name" value="ADH_N"/>
    <property type="match status" value="1"/>
</dbReference>
<dbReference type="CDD" id="cd08267">
    <property type="entry name" value="MDR1"/>
    <property type="match status" value="1"/>
</dbReference>
<dbReference type="InterPro" id="IPR013149">
    <property type="entry name" value="ADH-like_C"/>
</dbReference>
<dbReference type="PANTHER" id="PTHR11695:SF648">
    <property type="entry name" value="ZINC-BINDING OXIDOREDUCTASE"/>
    <property type="match status" value="1"/>
</dbReference>
<name>A0A8J4H3V2_9BACL</name>
<dbReference type="RefSeq" id="WP_213411859.1">
    <property type="nucleotide sequence ID" value="NZ_BOVK01000023.1"/>
</dbReference>
<dbReference type="InterPro" id="IPR011032">
    <property type="entry name" value="GroES-like_sf"/>
</dbReference>
<comment type="caution">
    <text evidence="2">The sequence shown here is derived from an EMBL/GenBank/DDBJ whole genome shotgun (WGS) entry which is preliminary data.</text>
</comment>
<evidence type="ECO:0000313" key="2">
    <source>
        <dbReference type="EMBL" id="GIQ69046.1"/>
    </source>
</evidence>
<dbReference type="AlphaFoldDB" id="A0A8J4H3V2"/>
<dbReference type="PANTHER" id="PTHR11695">
    <property type="entry name" value="ALCOHOL DEHYDROGENASE RELATED"/>
    <property type="match status" value="1"/>
</dbReference>
<dbReference type="InterPro" id="IPR013154">
    <property type="entry name" value="ADH-like_N"/>
</dbReference>
<evidence type="ECO:0000259" key="1">
    <source>
        <dbReference type="SMART" id="SM00829"/>
    </source>
</evidence>
<keyword evidence="3" id="KW-1185">Reference proteome</keyword>
<dbReference type="Proteomes" id="UP000677918">
    <property type="component" value="Unassembled WGS sequence"/>
</dbReference>